<sequence>MTGSLTMMDSMAKVVTDEAFLQKAEYLSDEMMMIISDLETHCSNLSLAEDKGIGVIEKRLDVLQEKIVAWDSDQSMIWDRDPEEASEYLTVVDEVRQVVESLGSLHAKVRDDDCNELVRRAHSSLQMAMARLEEEFVHLLVQYQQPVEPDHVSFRSTEDDPVDDLSCSSFDEEPIVGKIRSEISLHSEEFVIDLVHPTAVFDLKCIARMMLMSGYDKECCQAYINVRKEALDECLLFLRIEKWSIEEVLQMDWSLLNSKIKRWNRAMKVFIRVYLNSERRLCDLVLGDHSLSGRDSCFVETTKGSIFQMLNFGEAVSIGSPKPEKLFRILDMYEGLSHLIPDVESLFSEELGSSILTECQEVLSRLGECIRLILTEFKNAIRSNTSTNAFAGGGIHPLTKYVMNYIKALADYSETLDLLLEDQDDNDLSESSKAILGSLEKSTPVVHYLLSITSIVESNLEGRSMLYRDGALQHIFLMNNIFYMVQKVKDSELQKFLGEEWIKEHSKTYRHHSISYERTSWNPVLLFLKDEGICNPGSNSPSKTVLKERFKNFNLVFEEVYKSQTSWVIPNSQLRVELRISISLKVLQAYRTFMGRYSSHLDSVRQKDKYIKYSPDDLEEFLLDLFEGSAKSLHSFRRRIISIHNKDQ</sequence>
<accession>A0AB40AGV9</accession>
<dbReference type="RefSeq" id="XP_039114155.1">
    <property type="nucleotide sequence ID" value="XM_039258221.1"/>
</dbReference>
<feature type="domain" description="Exocyst complex subunit Exo70 C-terminal" evidence="4">
    <location>
        <begin position="261"/>
        <end position="624"/>
    </location>
</feature>
<dbReference type="AlphaFoldDB" id="A0AB40AGV9"/>
<evidence type="ECO:0000259" key="4">
    <source>
        <dbReference type="Pfam" id="PF03081"/>
    </source>
</evidence>
<dbReference type="InterPro" id="IPR004140">
    <property type="entry name" value="Exo70"/>
</dbReference>
<name>A0AB40AGV9_DIOCR</name>
<keyword evidence="3" id="KW-0268">Exocytosis</keyword>
<keyword evidence="3" id="KW-0653">Protein transport</keyword>
<comment type="function">
    <text evidence="3">Component of the exocyst complex.</text>
</comment>
<dbReference type="GO" id="GO:0000145">
    <property type="term" value="C:exocyst"/>
    <property type="evidence" value="ECO:0007669"/>
    <property type="project" value="InterPro"/>
</dbReference>
<reference evidence="6" key="1">
    <citation type="submission" date="2025-08" db="UniProtKB">
        <authorList>
            <consortium name="RefSeq"/>
        </authorList>
    </citation>
    <scope>IDENTIFICATION</scope>
</reference>
<dbReference type="GO" id="GO:0015031">
    <property type="term" value="P:protein transport"/>
    <property type="evidence" value="ECO:0007669"/>
    <property type="project" value="UniProtKB-KW"/>
</dbReference>
<dbReference type="InterPro" id="IPR016159">
    <property type="entry name" value="Cullin_repeat-like_dom_sf"/>
</dbReference>
<dbReference type="GO" id="GO:0006887">
    <property type="term" value="P:exocytosis"/>
    <property type="evidence" value="ECO:0007669"/>
    <property type="project" value="UniProtKB-KW"/>
</dbReference>
<keyword evidence="5" id="KW-1185">Reference proteome</keyword>
<evidence type="ECO:0000256" key="2">
    <source>
        <dbReference type="ARBA" id="ARBA00022448"/>
    </source>
</evidence>
<evidence type="ECO:0000313" key="6">
    <source>
        <dbReference type="RefSeq" id="XP_039114155.1"/>
    </source>
</evidence>
<protein>
    <recommendedName>
        <fullName evidence="3">Exocyst subunit Exo70 family protein</fullName>
    </recommendedName>
</protein>
<organism evidence="5 6">
    <name type="scientific">Dioscorea cayennensis subsp. rotundata</name>
    <name type="common">White Guinea yam</name>
    <name type="synonym">Dioscorea rotundata</name>
    <dbReference type="NCBI Taxonomy" id="55577"/>
    <lineage>
        <taxon>Eukaryota</taxon>
        <taxon>Viridiplantae</taxon>
        <taxon>Streptophyta</taxon>
        <taxon>Embryophyta</taxon>
        <taxon>Tracheophyta</taxon>
        <taxon>Spermatophyta</taxon>
        <taxon>Magnoliopsida</taxon>
        <taxon>Liliopsida</taxon>
        <taxon>Dioscoreales</taxon>
        <taxon>Dioscoreaceae</taxon>
        <taxon>Dioscorea</taxon>
    </lineage>
</organism>
<proteinExistence type="inferred from homology"/>
<dbReference type="Proteomes" id="UP001515500">
    <property type="component" value="Chromosome 19"/>
</dbReference>
<comment type="similarity">
    <text evidence="1 3">Belongs to the EXO70 family.</text>
</comment>
<dbReference type="PANTHER" id="PTHR12542">
    <property type="entry name" value="EXOCYST COMPLEX PROTEIN EXO70"/>
    <property type="match status" value="1"/>
</dbReference>
<evidence type="ECO:0000313" key="5">
    <source>
        <dbReference type="Proteomes" id="UP001515500"/>
    </source>
</evidence>
<evidence type="ECO:0000256" key="3">
    <source>
        <dbReference type="RuleBase" id="RU365026"/>
    </source>
</evidence>
<dbReference type="GO" id="GO:0005546">
    <property type="term" value="F:phosphatidylinositol-4,5-bisphosphate binding"/>
    <property type="evidence" value="ECO:0007669"/>
    <property type="project" value="InterPro"/>
</dbReference>
<keyword evidence="2 3" id="KW-0813">Transport</keyword>
<dbReference type="InterPro" id="IPR046364">
    <property type="entry name" value="Exo70_C"/>
</dbReference>
<dbReference type="Gene3D" id="1.20.1280.170">
    <property type="entry name" value="Exocyst complex component Exo70"/>
    <property type="match status" value="1"/>
</dbReference>
<dbReference type="GeneID" id="120249645"/>
<evidence type="ECO:0000256" key="1">
    <source>
        <dbReference type="ARBA" id="ARBA00006756"/>
    </source>
</evidence>
<dbReference type="Pfam" id="PF20669">
    <property type="entry name" value="Exo70_N"/>
    <property type="match status" value="1"/>
</dbReference>
<gene>
    <name evidence="6" type="primary">LOC120249645</name>
</gene>
<dbReference type="Pfam" id="PF03081">
    <property type="entry name" value="Exo70_C"/>
    <property type="match status" value="1"/>
</dbReference>
<dbReference type="SUPFAM" id="SSF74788">
    <property type="entry name" value="Cullin repeat-like"/>
    <property type="match status" value="1"/>
</dbReference>
<dbReference type="PANTHER" id="PTHR12542:SF49">
    <property type="entry name" value="EXOCYST SUBUNIT EXO70 FAMILY PROTEIN"/>
    <property type="match status" value="1"/>
</dbReference>